<feature type="region of interest" description="Disordered" evidence="1">
    <location>
        <begin position="70"/>
        <end position="94"/>
    </location>
</feature>
<accession>A0A0L8J5Z1</accession>
<dbReference type="OrthoDB" id="4828144at2"/>
<organism evidence="3 4">
    <name type="scientific">Streptomyces viridochromogenes</name>
    <dbReference type="NCBI Taxonomy" id="1938"/>
    <lineage>
        <taxon>Bacteria</taxon>
        <taxon>Bacillati</taxon>
        <taxon>Actinomycetota</taxon>
        <taxon>Actinomycetes</taxon>
        <taxon>Kitasatosporales</taxon>
        <taxon>Streptomycetaceae</taxon>
        <taxon>Streptomyces</taxon>
    </lineage>
</organism>
<protein>
    <recommendedName>
        <fullName evidence="2">DUF1918 domain-containing protein</fullName>
    </recommendedName>
</protein>
<dbReference type="Gene3D" id="2.30.30.440">
    <property type="entry name" value="Domain of unknown function DUF1918"/>
    <property type="match status" value="1"/>
</dbReference>
<dbReference type="Pfam" id="PF08940">
    <property type="entry name" value="DUF1918"/>
    <property type="match status" value="1"/>
</dbReference>
<evidence type="ECO:0000259" key="2">
    <source>
        <dbReference type="Pfam" id="PF08940"/>
    </source>
</evidence>
<proteinExistence type="predicted"/>
<evidence type="ECO:0000313" key="4">
    <source>
        <dbReference type="Proteomes" id="UP000037023"/>
    </source>
</evidence>
<feature type="domain" description="DUF1918" evidence="2">
    <location>
        <begin position="19"/>
        <end position="74"/>
    </location>
</feature>
<feature type="region of interest" description="Disordered" evidence="1">
    <location>
        <begin position="34"/>
        <end position="56"/>
    </location>
</feature>
<dbReference type="Proteomes" id="UP000037023">
    <property type="component" value="Unassembled WGS sequence"/>
</dbReference>
<dbReference type="SUPFAM" id="SSF50118">
    <property type="entry name" value="Cell growth inhibitor/plasmid maintenance toxic component"/>
    <property type="match status" value="1"/>
</dbReference>
<sequence>MAAIGEREGQEEPRAGLWARVGDRLIVGGATVGDEGRDGEIVGLHHPDGTPPFDVRWSDTGRVTEVFPGPDARVQHFPPHGTGEAGPVKAATRS</sequence>
<gene>
    <name evidence="3" type="ORF">ADK34_37475</name>
</gene>
<evidence type="ECO:0000313" key="3">
    <source>
        <dbReference type="EMBL" id="KOG09083.1"/>
    </source>
</evidence>
<dbReference type="EMBL" id="LGUP01000402">
    <property type="protein sequence ID" value="KOG09083.1"/>
    <property type="molecule type" value="Genomic_DNA"/>
</dbReference>
<reference evidence="3 4" key="1">
    <citation type="submission" date="2015-06" db="EMBL/GenBank/DDBJ databases">
        <authorList>
            <person name="Hoefler B.C."/>
            <person name="Straight P.D."/>
        </authorList>
    </citation>
    <scope>NUCLEOTIDE SEQUENCE [LARGE SCALE GENOMIC DNA]</scope>
    <source>
        <strain evidence="3 4">NRRL 3427</strain>
    </source>
</reference>
<name>A0A0L8J5Z1_STRVR</name>
<comment type="caution">
    <text evidence="3">The sequence shown here is derived from an EMBL/GenBank/DDBJ whole genome shotgun (WGS) entry which is preliminary data.</text>
</comment>
<evidence type="ECO:0000256" key="1">
    <source>
        <dbReference type="SAM" id="MobiDB-lite"/>
    </source>
</evidence>
<dbReference type="InterPro" id="IPR015035">
    <property type="entry name" value="DUF1918"/>
</dbReference>
<dbReference type="RefSeq" id="WP_051786837.1">
    <property type="nucleotide sequence ID" value="NZ_LGUP01000402.1"/>
</dbReference>
<dbReference type="PATRIC" id="fig|1938.6.peg.8075"/>
<feature type="compositionally biased region" description="Basic and acidic residues" evidence="1">
    <location>
        <begin position="34"/>
        <end position="48"/>
    </location>
</feature>
<dbReference type="AlphaFoldDB" id="A0A0L8J5Z1"/>